<name>A0AAD6YH20_9AGAR</name>
<organism evidence="1 2">
    <name type="scientific">Mycena pura</name>
    <dbReference type="NCBI Taxonomy" id="153505"/>
    <lineage>
        <taxon>Eukaryota</taxon>
        <taxon>Fungi</taxon>
        <taxon>Dikarya</taxon>
        <taxon>Basidiomycota</taxon>
        <taxon>Agaricomycotina</taxon>
        <taxon>Agaricomycetes</taxon>
        <taxon>Agaricomycetidae</taxon>
        <taxon>Agaricales</taxon>
        <taxon>Marasmiineae</taxon>
        <taxon>Mycenaceae</taxon>
        <taxon>Mycena</taxon>
    </lineage>
</organism>
<sequence length="249" mass="29266">MVFSFMAVLKAIWDKYGTARAIWNNIEMLGAIWDNIEMLWGVLHGNMELLWTPPPWLRRYGRYDASIVLLSTTERIPELLMQYGLFYGYYGGEETILEQLEPQSEMVFEQHRRPDDVWLQTRHGTSAADSNVCRRPFQTDRPRQTRSHCSRPSADNLPTWLARQSDHGTKRRFWLRFKFSGAKEVGFRSPKSINSDANTQNIPNPFYSDMCQPHYNWDWLWAKFALDHARLHPFPSVEVMDSTDFALNQ</sequence>
<evidence type="ECO:0000313" key="1">
    <source>
        <dbReference type="EMBL" id="KAJ7213158.1"/>
    </source>
</evidence>
<accession>A0AAD6YH20</accession>
<proteinExistence type="predicted"/>
<dbReference type="EMBL" id="JARJCW010000022">
    <property type="protein sequence ID" value="KAJ7213158.1"/>
    <property type="molecule type" value="Genomic_DNA"/>
</dbReference>
<dbReference type="Proteomes" id="UP001219525">
    <property type="component" value="Unassembled WGS sequence"/>
</dbReference>
<protein>
    <submittedName>
        <fullName evidence="1">Uncharacterized protein</fullName>
    </submittedName>
</protein>
<comment type="caution">
    <text evidence="1">The sequence shown here is derived from an EMBL/GenBank/DDBJ whole genome shotgun (WGS) entry which is preliminary data.</text>
</comment>
<keyword evidence="2" id="KW-1185">Reference proteome</keyword>
<gene>
    <name evidence="1" type="ORF">GGX14DRAFT_393347</name>
</gene>
<evidence type="ECO:0000313" key="2">
    <source>
        <dbReference type="Proteomes" id="UP001219525"/>
    </source>
</evidence>
<dbReference type="AlphaFoldDB" id="A0AAD6YH20"/>
<reference evidence="1" key="1">
    <citation type="submission" date="2023-03" db="EMBL/GenBank/DDBJ databases">
        <title>Massive genome expansion in bonnet fungi (Mycena s.s.) driven by repeated elements and novel gene families across ecological guilds.</title>
        <authorList>
            <consortium name="Lawrence Berkeley National Laboratory"/>
            <person name="Harder C.B."/>
            <person name="Miyauchi S."/>
            <person name="Viragh M."/>
            <person name="Kuo A."/>
            <person name="Thoen E."/>
            <person name="Andreopoulos B."/>
            <person name="Lu D."/>
            <person name="Skrede I."/>
            <person name="Drula E."/>
            <person name="Henrissat B."/>
            <person name="Morin E."/>
            <person name="Kohler A."/>
            <person name="Barry K."/>
            <person name="LaButti K."/>
            <person name="Morin E."/>
            <person name="Salamov A."/>
            <person name="Lipzen A."/>
            <person name="Mereny Z."/>
            <person name="Hegedus B."/>
            <person name="Baldrian P."/>
            <person name="Stursova M."/>
            <person name="Weitz H."/>
            <person name="Taylor A."/>
            <person name="Grigoriev I.V."/>
            <person name="Nagy L.G."/>
            <person name="Martin F."/>
            <person name="Kauserud H."/>
        </authorList>
    </citation>
    <scope>NUCLEOTIDE SEQUENCE</scope>
    <source>
        <strain evidence="1">9144</strain>
    </source>
</reference>